<reference evidence="2" key="1">
    <citation type="submission" date="2014-11" db="EMBL/GenBank/DDBJ databases">
        <authorList>
            <person name="Amaro Gonzalez C."/>
        </authorList>
    </citation>
    <scope>NUCLEOTIDE SEQUENCE</scope>
</reference>
<name>A0A0E9VW62_ANGAN</name>
<evidence type="ECO:0000256" key="1">
    <source>
        <dbReference type="SAM" id="MobiDB-lite"/>
    </source>
</evidence>
<evidence type="ECO:0000313" key="2">
    <source>
        <dbReference type="EMBL" id="JAH82272.1"/>
    </source>
</evidence>
<dbReference type="EMBL" id="GBXM01026305">
    <property type="protein sequence ID" value="JAH82272.1"/>
    <property type="molecule type" value="Transcribed_RNA"/>
</dbReference>
<dbReference type="AlphaFoldDB" id="A0A0E9VW62"/>
<organism evidence="2">
    <name type="scientific">Anguilla anguilla</name>
    <name type="common">European freshwater eel</name>
    <name type="synonym">Muraena anguilla</name>
    <dbReference type="NCBI Taxonomy" id="7936"/>
    <lineage>
        <taxon>Eukaryota</taxon>
        <taxon>Metazoa</taxon>
        <taxon>Chordata</taxon>
        <taxon>Craniata</taxon>
        <taxon>Vertebrata</taxon>
        <taxon>Euteleostomi</taxon>
        <taxon>Actinopterygii</taxon>
        <taxon>Neopterygii</taxon>
        <taxon>Teleostei</taxon>
        <taxon>Anguilliformes</taxon>
        <taxon>Anguillidae</taxon>
        <taxon>Anguilla</taxon>
    </lineage>
</organism>
<proteinExistence type="predicted"/>
<reference evidence="2" key="2">
    <citation type="journal article" date="2015" name="Fish Shellfish Immunol.">
        <title>Early steps in the European eel (Anguilla anguilla)-Vibrio vulnificus interaction in the gills: Role of the RtxA13 toxin.</title>
        <authorList>
            <person name="Callol A."/>
            <person name="Pajuelo D."/>
            <person name="Ebbesson L."/>
            <person name="Teles M."/>
            <person name="MacKenzie S."/>
            <person name="Amaro C."/>
        </authorList>
    </citation>
    <scope>NUCLEOTIDE SEQUENCE</scope>
</reference>
<feature type="region of interest" description="Disordered" evidence="1">
    <location>
        <begin position="1"/>
        <end position="41"/>
    </location>
</feature>
<protein>
    <submittedName>
        <fullName evidence="2">Uncharacterized protein</fullName>
    </submittedName>
</protein>
<sequence length="41" mass="4515">MPVVKIMPESSFPPRSMTVRTASTDPESEAGTPLQKEILKK</sequence>
<accession>A0A0E9VW62</accession>